<proteinExistence type="predicted"/>
<dbReference type="RefSeq" id="WP_375736803.1">
    <property type="nucleotide sequence ID" value="NZ_JBCGDC010000175.1"/>
</dbReference>
<protein>
    <recommendedName>
        <fullName evidence="3">Helicase</fullName>
    </recommendedName>
</protein>
<name>A0ABV5D157_9ACTN</name>
<dbReference type="Proteomes" id="UP001582793">
    <property type="component" value="Unassembled WGS sequence"/>
</dbReference>
<organism evidence="1 2">
    <name type="scientific">Polymorphospora lycopeni</name>
    <dbReference type="NCBI Taxonomy" id="3140240"/>
    <lineage>
        <taxon>Bacteria</taxon>
        <taxon>Bacillati</taxon>
        <taxon>Actinomycetota</taxon>
        <taxon>Actinomycetes</taxon>
        <taxon>Micromonosporales</taxon>
        <taxon>Micromonosporaceae</taxon>
        <taxon>Polymorphospora</taxon>
    </lineage>
</organism>
<gene>
    <name evidence="1" type="ORF">AAFH96_32940</name>
</gene>
<dbReference type="InterPro" id="IPR027417">
    <property type="entry name" value="P-loop_NTPase"/>
</dbReference>
<accession>A0ABV5D157</accession>
<dbReference type="EMBL" id="JBCGDC010000175">
    <property type="protein sequence ID" value="MFB6397860.1"/>
    <property type="molecule type" value="Genomic_DNA"/>
</dbReference>
<evidence type="ECO:0000313" key="1">
    <source>
        <dbReference type="EMBL" id="MFB6397860.1"/>
    </source>
</evidence>
<evidence type="ECO:0008006" key="3">
    <source>
        <dbReference type="Google" id="ProtNLM"/>
    </source>
</evidence>
<reference evidence="1 2" key="1">
    <citation type="submission" date="2024-04" db="EMBL/GenBank/DDBJ databases">
        <title>Polymorphospora sp. isolated from Baiyangdian Lake in Xiong'an New Area.</title>
        <authorList>
            <person name="Zhang X."/>
            <person name="Liu J."/>
        </authorList>
    </citation>
    <scope>NUCLEOTIDE SEQUENCE [LARGE SCALE GENOMIC DNA]</scope>
    <source>
        <strain evidence="1 2">2-325</strain>
    </source>
</reference>
<dbReference type="SUPFAM" id="SSF52540">
    <property type="entry name" value="P-loop containing nucleoside triphosphate hydrolases"/>
    <property type="match status" value="1"/>
</dbReference>
<evidence type="ECO:0000313" key="2">
    <source>
        <dbReference type="Proteomes" id="UP001582793"/>
    </source>
</evidence>
<sequence length="1071" mass="117273">MTGRPRHRSAPAQQLTGPSLRLALGLAECLLPTTTYDGSPAVDPRDARFLLSGQLGVWDRWRDGLSPEHRHMIDRLLALRPRRLATEGGFRVSLAVHLRNGRSPRYTPFGDLLQVIDGVPVEQLLSAALAELDAATSPPAAPPAAQAGRTYNSSVFLTGTGREEYRRNTYQIPEIPAAVAQPSPIEVLDTPAPQHLVLDMDELRATAKRIDDARAGASFSLFDALQSFTTGLRSPAGHPLQRLRLPAGPLTLAIAPTGSGKSILMRVAATHLAEQGHVPVLLAPDIESTLALVADIRSDLTALRRPDLPVTALMSSRRLIDVAVRRSEDANDDPVRTRWTWQEIGYSCLLPADNGAAWQPGQEPCTDLQEPGEEGRHRCPLIGVCQKWAPWRQAAGPARIIVTNHAYFQQGSLPVPVMVNGELHGRISAQAFLMRRASVVMIDEVDAFQAHAVSRSGRTLVLARRDTQRLLLAKLDEQRQAQVFSRHVPRDLELDFQRVIHRLEFLSERYLAAVVNEFIDPRDPLGSRQARLHLPRRWDNLLACRLCGLDELEERPSDDQLEHFSGLFTVFDPADLPDGWATLRQQLRLVVSDHPDADRIDQRRQDVIDALGKLPDITVADPLQTAHLLLRRAFLGELQQGLAELERLLPLMRDSGMRLADDIEAALDRGSAWQATPEGPIGRAVFGFAVTGDQNDPSERQLNAEIISGDPHAYTAELGMTTAPALTGTPRIVLGMSATAHLPGAPTTHVHAEVACYYPDDATAGTGKLTVSNAAVNDATNRGITISGAARNRKAQLLGDIGAALWEQTLEPRLTNLQQHPHRRDRARVLLVTNSYEQGVELCRGLIRGGAHRTRIAIAVPTDGPHDLQIPDDVLALPATRLSAFPDTGRDVLISPFARVARGLNIVVGRRSALDSIWVCVRPIKLIDEPAALVAHSGAHARRNRHPAADPRRELDARHDLAGKHLEKINRSNPAFGRLPADVRTAIFADVLADLIQLAGRARRGGTDTTLYLVDNAFHRGGAAPGSDFSSLVHALHRHWHDTNALDQVKAIYGTTLDAFLDFAGLTDRTR</sequence>
<comment type="caution">
    <text evidence="1">The sequence shown here is derived from an EMBL/GenBank/DDBJ whole genome shotgun (WGS) entry which is preliminary data.</text>
</comment>
<keyword evidence="2" id="KW-1185">Reference proteome</keyword>